<proteinExistence type="predicted"/>
<accession>A0A1H4WS97</accession>
<organism evidence="1 2">
    <name type="scientific">Tsukamurella tyrosinosolvens</name>
    <dbReference type="NCBI Taxonomy" id="57704"/>
    <lineage>
        <taxon>Bacteria</taxon>
        <taxon>Bacillati</taxon>
        <taxon>Actinomycetota</taxon>
        <taxon>Actinomycetes</taxon>
        <taxon>Mycobacteriales</taxon>
        <taxon>Tsukamurellaceae</taxon>
        <taxon>Tsukamurella</taxon>
    </lineage>
</organism>
<evidence type="ECO:0000313" key="1">
    <source>
        <dbReference type="EMBL" id="SEC96186.1"/>
    </source>
</evidence>
<dbReference type="OrthoDB" id="5346627at2"/>
<dbReference type="RefSeq" id="WP_139286257.1">
    <property type="nucleotide sequence ID" value="NZ_CBDRGN010000003.1"/>
</dbReference>
<dbReference type="Proteomes" id="UP000182241">
    <property type="component" value="Unassembled WGS sequence"/>
</dbReference>
<dbReference type="EMBL" id="FNSA01000003">
    <property type="protein sequence ID" value="SEC96186.1"/>
    <property type="molecule type" value="Genomic_DNA"/>
</dbReference>
<protein>
    <submittedName>
        <fullName evidence="1">Uncharacterized protein</fullName>
    </submittedName>
</protein>
<reference evidence="2" key="1">
    <citation type="submission" date="2016-10" db="EMBL/GenBank/DDBJ databases">
        <authorList>
            <person name="Varghese N."/>
            <person name="Submissions S."/>
        </authorList>
    </citation>
    <scope>NUCLEOTIDE SEQUENCE [LARGE SCALE GENOMIC DNA]</scope>
    <source>
        <strain evidence="2">DSM 44234</strain>
    </source>
</reference>
<evidence type="ECO:0000313" key="2">
    <source>
        <dbReference type="Proteomes" id="UP000182241"/>
    </source>
</evidence>
<gene>
    <name evidence="1" type="ORF">SAMN04489793_3656</name>
</gene>
<dbReference type="AlphaFoldDB" id="A0A1H4WS97"/>
<keyword evidence="2" id="KW-1185">Reference proteome</keyword>
<name>A0A1H4WS97_TSUTY</name>
<sequence length="96" mass="10504">MTEDASLRWDALPEGQRHPKNLAILAVEHLVMPASYPCRVTVLQDVDYRKPEISVLVALPDGRERTVKILDGDDPVTLAARIRGAADQLVSDSEGA</sequence>